<feature type="binding site" evidence="8">
    <location>
        <position position="271"/>
    </location>
    <ligand>
        <name>Mn(2+)</name>
        <dbReference type="ChEBI" id="CHEBI:29035"/>
        <label>2</label>
    </ligand>
</feature>
<dbReference type="Pfam" id="PF02789">
    <property type="entry name" value="Peptidase_M17_N"/>
    <property type="match status" value="1"/>
</dbReference>
<dbReference type="InterPro" id="IPR023042">
    <property type="entry name" value="Peptidase_M17_leu_NH2_pept"/>
</dbReference>
<name>A0A0S4KS88_9BACT</name>
<protein>
    <recommendedName>
        <fullName evidence="8">Probable cytosol aminopeptidase</fullName>
        <ecNumber evidence="8">3.4.11.1</ecNumber>
    </recommendedName>
    <alternativeName>
        <fullName evidence="8">Leucine aminopeptidase</fullName>
        <shortName evidence="8">LAP</shortName>
        <ecNumber evidence="8">3.4.11.10</ecNumber>
    </alternativeName>
    <alternativeName>
        <fullName evidence="8">Leucyl aminopeptidase</fullName>
    </alternativeName>
</protein>
<dbReference type="EMBL" id="LN885086">
    <property type="protein sequence ID" value="CUQ66072.1"/>
    <property type="molecule type" value="Genomic_DNA"/>
</dbReference>
<dbReference type="Gene3D" id="3.40.220.10">
    <property type="entry name" value="Leucine Aminopeptidase, subunit E, domain 1"/>
    <property type="match status" value="1"/>
</dbReference>
<keyword evidence="6 8" id="KW-0378">Hydrolase</keyword>
<dbReference type="RefSeq" id="WP_062483851.1">
    <property type="nucleotide sequence ID" value="NZ_LN885086.1"/>
</dbReference>
<evidence type="ECO:0000256" key="6">
    <source>
        <dbReference type="ARBA" id="ARBA00022801"/>
    </source>
</evidence>
<feature type="binding site" evidence="8">
    <location>
        <position position="276"/>
    </location>
    <ligand>
        <name>Mn(2+)</name>
        <dbReference type="ChEBI" id="CHEBI:29035"/>
        <label>2</label>
    </ligand>
</feature>
<comment type="cofactor">
    <cofactor evidence="8">
        <name>Mn(2+)</name>
        <dbReference type="ChEBI" id="CHEBI:29035"/>
    </cofactor>
    <text evidence="8">Binds 2 manganese ions per subunit.</text>
</comment>
<keyword evidence="8" id="KW-0479">Metal-binding</keyword>
<dbReference type="KEGG" id="nio:NITINOP_1097"/>
<dbReference type="Pfam" id="PF00883">
    <property type="entry name" value="Peptidase_M17"/>
    <property type="match status" value="1"/>
</dbReference>
<proteinExistence type="inferred from homology"/>
<organism evidence="10 11">
    <name type="scientific">Candidatus Nitrospira inopinata</name>
    <dbReference type="NCBI Taxonomy" id="1715989"/>
    <lineage>
        <taxon>Bacteria</taxon>
        <taxon>Pseudomonadati</taxon>
        <taxon>Nitrospirota</taxon>
        <taxon>Nitrospiria</taxon>
        <taxon>Nitrospirales</taxon>
        <taxon>Nitrospiraceae</taxon>
        <taxon>Nitrospira</taxon>
    </lineage>
</organism>
<dbReference type="AlphaFoldDB" id="A0A0S4KS88"/>
<evidence type="ECO:0000256" key="8">
    <source>
        <dbReference type="HAMAP-Rule" id="MF_00181"/>
    </source>
</evidence>
<dbReference type="GO" id="GO:0070006">
    <property type="term" value="F:metalloaminopeptidase activity"/>
    <property type="evidence" value="ECO:0007669"/>
    <property type="project" value="InterPro"/>
</dbReference>
<dbReference type="GO" id="GO:0030145">
    <property type="term" value="F:manganese ion binding"/>
    <property type="evidence" value="ECO:0007669"/>
    <property type="project" value="UniProtKB-UniRule"/>
</dbReference>
<evidence type="ECO:0000256" key="5">
    <source>
        <dbReference type="ARBA" id="ARBA00022670"/>
    </source>
</evidence>
<dbReference type="STRING" id="1715989.NITINOP_1097"/>
<evidence type="ECO:0000256" key="7">
    <source>
        <dbReference type="ARBA" id="ARBA00023211"/>
    </source>
</evidence>
<dbReference type="NCBIfam" id="NF002073">
    <property type="entry name" value="PRK00913.1-2"/>
    <property type="match status" value="1"/>
</dbReference>
<gene>
    <name evidence="8 10" type="primary">pepA</name>
    <name evidence="10" type="ORF">NITINOP_1097</name>
</gene>
<keyword evidence="4 8" id="KW-0031">Aminopeptidase</keyword>
<keyword evidence="8" id="KW-0963">Cytoplasm</keyword>
<dbReference type="Gene3D" id="3.40.630.10">
    <property type="entry name" value="Zn peptidases"/>
    <property type="match status" value="1"/>
</dbReference>
<dbReference type="InterPro" id="IPR011356">
    <property type="entry name" value="Leucine_aapep/pepB"/>
</dbReference>
<dbReference type="NCBIfam" id="NF002083">
    <property type="entry name" value="PRK00913.3-5"/>
    <property type="match status" value="1"/>
</dbReference>
<dbReference type="InterPro" id="IPR000819">
    <property type="entry name" value="Peptidase_M17_C"/>
</dbReference>
<feature type="active site" evidence="8">
    <location>
        <position position="283"/>
    </location>
</feature>
<dbReference type="GO" id="GO:0005737">
    <property type="term" value="C:cytoplasm"/>
    <property type="evidence" value="ECO:0007669"/>
    <property type="project" value="UniProtKB-SubCell"/>
</dbReference>
<keyword evidence="7 8" id="KW-0464">Manganese</keyword>
<dbReference type="NCBIfam" id="NF002077">
    <property type="entry name" value="PRK00913.2-4"/>
    <property type="match status" value="1"/>
</dbReference>
<evidence type="ECO:0000259" key="9">
    <source>
        <dbReference type="PROSITE" id="PS00631"/>
    </source>
</evidence>
<feature type="binding site" evidence="8">
    <location>
        <position position="353"/>
    </location>
    <ligand>
        <name>Mn(2+)</name>
        <dbReference type="ChEBI" id="CHEBI:29035"/>
        <label>1</label>
    </ligand>
</feature>
<comment type="similarity">
    <text evidence="3 8">Belongs to the peptidase M17 family.</text>
</comment>
<reference evidence="11" key="1">
    <citation type="submission" date="2015-09" db="EMBL/GenBank/DDBJ databases">
        <authorList>
            <person name="Daims H."/>
        </authorList>
    </citation>
    <scope>NUCLEOTIDE SEQUENCE [LARGE SCALE GENOMIC DNA]</scope>
</reference>
<dbReference type="PANTHER" id="PTHR11963">
    <property type="entry name" value="LEUCINE AMINOPEPTIDASE-RELATED"/>
    <property type="match status" value="1"/>
</dbReference>
<comment type="subcellular location">
    <subcellularLocation>
        <location evidence="8">Cytoplasm</location>
    </subcellularLocation>
</comment>
<comment type="catalytic activity">
    <reaction evidence="2 8">
        <text>Release of an N-terminal amino acid, preferentially leucine, but not glutamic or aspartic acids.</text>
        <dbReference type="EC" id="3.4.11.10"/>
    </reaction>
</comment>
<evidence type="ECO:0000313" key="10">
    <source>
        <dbReference type="EMBL" id="CUQ66072.1"/>
    </source>
</evidence>
<dbReference type="GO" id="GO:0006508">
    <property type="term" value="P:proteolysis"/>
    <property type="evidence" value="ECO:0007669"/>
    <property type="project" value="UniProtKB-KW"/>
</dbReference>
<feature type="domain" description="Cytosol aminopeptidase" evidence="9">
    <location>
        <begin position="351"/>
        <end position="358"/>
    </location>
</feature>
<dbReference type="HAMAP" id="MF_00181">
    <property type="entry name" value="Cytosol_peptidase_M17"/>
    <property type="match status" value="1"/>
</dbReference>
<sequence>MKVMKVDVRVGRWASEATDVLVLFQCEGSELSEQEAASLDKALGGSISDLLRSKEFEGKTAELVLLHTHRKIPAKRLLLVGLGKKDALGLETIRQALGHAVKRVRQVKAASFTAAVPAVTPPDSTMIDVAQAMTEGAILGAYQFTAYRSEPTPGPDIRSMTLLTSQSSDVRPLSEGIRRGVATAEAAVFVRDLCNHPSNVMTPTKIAEEAKAVAKEAGVSLKILERKDMAKLGMGALLGVARGSHEPPKFIILEYHGARKKNDRPVVLVGKTITFDTGGISLKPAENMEHMKADMTGGAEVLAAVRAAARLKLPLNLVGLLPATENMPGGGAMKPGDVVKTLSGKTVEVQNTDAEGRLILADGLAYAARYKPAAMIDVATLTGACVIALGQFAIGMFGTDDTLKESLRKAGQRSGERVWEMPLWEDYFEQLKSDVADMRNIGGRGAGMITAALFLSKFAGDWPWVHLDIASTDWSERERAYVPKGPTGIGTRLLIQYLMDRSL</sequence>
<evidence type="ECO:0000256" key="3">
    <source>
        <dbReference type="ARBA" id="ARBA00009528"/>
    </source>
</evidence>
<evidence type="ECO:0000256" key="4">
    <source>
        <dbReference type="ARBA" id="ARBA00022438"/>
    </source>
</evidence>
<evidence type="ECO:0000256" key="2">
    <source>
        <dbReference type="ARBA" id="ARBA00000967"/>
    </source>
</evidence>
<keyword evidence="5 8" id="KW-0645">Protease</keyword>
<evidence type="ECO:0000256" key="1">
    <source>
        <dbReference type="ARBA" id="ARBA00000135"/>
    </source>
</evidence>
<dbReference type="EC" id="3.4.11.1" evidence="8"/>
<dbReference type="NCBIfam" id="NF002074">
    <property type="entry name" value="PRK00913.1-4"/>
    <property type="match status" value="1"/>
</dbReference>
<dbReference type="Proteomes" id="UP000066284">
    <property type="component" value="Chromosome 1"/>
</dbReference>
<keyword evidence="11" id="KW-1185">Reference proteome</keyword>
<feature type="binding site" evidence="8">
    <location>
        <position position="355"/>
    </location>
    <ligand>
        <name>Mn(2+)</name>
        <dbReference type="ChEBI" id="CHEBI:29035"/>
        <label>2</label>
    </ligand>
</feature>
<accession>A0A0S4KS88</accession>
<dbReference type="PROSITE" id="PS00631">
    <property type="entry name" value="CYTOSOL_AP"/>
    <property type="match status" value="1"/>
</dbReference>
<dbReference type="EC" id="3.4.11.10" evidence="8"/>
<feature type="binding site" evidence="8">
    <location>
        <position position="294"/>
    </location>
    <ligand>
        <name>Mn(2+)</name>
        <dbReference type="ChEBI" id="CHEBI:29035"/>
        <label>2</label>
    </ligand>
</feature>
<dbReference type="InterPro" id="IPR043472">
    <property type="entry name" value="Macro_dom-like"/>
</dbReference>
<dbReference type="PRINTS" id="PR00481">
    <property type="entry name" value="LAMNOPPTDASE"/>
</dbReference>
<feature type="binding site" evidence="8">
    <location>
        <position position="355"/>
    </location>
    <ligand>
        <name>Mn(2+)</name>
        <dbReference type="ChEBI" id="CHEBI:29035"/>
        <label>1</label>
    </ligand>
</feature>
<dbReference type="SUPFAM" id="SSF53187">
    <property type="entry name" value="Zn-dependent exopeptidases"/>
    <property type="match status" value="1"/>
</dbReference>
<dbReference type="OrthoDB" id="9809354at2"/>
<comment type="function">
    <text evidence="8">Presumably involved in the processing and regular turnover of intracellular proteins. Catalyzes the removal of unsubstituted N-terminal amino acids from various peptides.</text>
</comment>
<dbReference type="SUPFAM" id="SSF52949">
    <property type="entry name" value="Macro domain-like"/>
    <property type="match status" value="1"/>
</dbReference>
<dbReference type="CDD" id="cd00433">
    <property type="entry name" value="Peptidase_M17"/>
    <property type="match status" value="1"/>
</dbReference>
<dbReference type="PANTHER" id="PTHR11963:SF23">
    <property type="entry name" value="CYTOSOL AMINOPEPTIDASE"/>
    <property type="match status" value="1"/>
</dbReference>
<evidence type="ECO:0000313" key="11">
    <source>
        <dbReference type="Proteomes" id="UP000066284"/>
    </source>
</evidence>
<dbReference type="InterPro" id="IPR008283">
    <property type="entry name" value="Peptidase_M17_N"/>
</dbReference>
<comment type="catalytic activity">
    <reaction evidence="1 8">
        <text>Release of an N-terminal amino acid, Xaa-|-Yaa-, in which Xaa is preferably Leu, but may be other amino acids including Pro although not Arg or Lys, and Yaa may be Pro. Amino acid amides and methyl esters are also readily hydrolyzed, but rates on arylamides are exceedingly low.</text>
        <dbReference type="EC" id="3.4.11.1"/>
    </reaction>
</comment>
<feature type="active site" evidence="8">
    <location>
        <position position="357"/>
    </location>
</feature>
<feature type="binding site" evidence="8">
    <location>
        <position position="276"/>
    </location>
    <ligand>
        <name>Mn(2+)</name>
        <dbReference type="ChEBI" id="CHEBI:29035"/>
        <label>1</label>
    </ligand>
</feature>